<protein>
    <submittedName>
        <fullName evidence="1">Uncharacterized protein</fullName>
    </submittedName>
</protein>
<comment type="caution">
    <text evidence="1">The sequence shown here is derived from an EMBL/GenBank/DDBJ whole genome shotgun (WGS) entry which is preliminary data.</text>
</comment>
<reference evidence="1" key="1">
    <citation type="submission" date="2021-03" db="EMBL/GenBank/DDBJ databases">
        <title>Evolutionary priming and transition to the ectomycorrhizal habit in an iconic lineage of mushroom-forming fungi: is preadaptation a requirement?</title>
        <authorList>
            <consortium name="DOE Joint Genome Institute"/>
            <person name="Looney B.P."/>
            <person name="Miyauchi S."/>
            <person name="Morin E."/>
            <person name="Drula E."/>
            <person name="Courty P.E."/>
            <person name="Chicoki N."/>
            <person name="Fauchery L."/>
            <person name="Kohler A."/>
            <person name="Kuo A."/>
            <person name="LaButti K."/>
            <person name="Pangilinan J."/>
            <person name="Lipzen A."/>
            <person name="Riley R."/>
            <person name="Andreopoulos W."/>
            <person name="He G."/>
            <person name="Johnson J."/>
            <person name="Barry K.W."/>
            <person name="Grigoriev I.V."/>
            <person name="Nagy L."/>
            <person name="Hibbett D."/>
            <person name="Henrissat B."/>
            <person name="Matheny P.B."/>
            <person name="Labbe J."/>
            <person name="Martin A.F."/>
        </authorList>
    </citation>
    <scope>NUCLEOTIDE SEQUENCE</scope>
    <source>
        <strain evidence="1">BPL698</strain>
    </source>
</reference>
<gene>
    <name evidence="1" type="ORF">F5148DRAFT_489760</name>
</gene>
<dbReference type="Proteomes" id="UP001207468">
    <property type="component" value="Unassembled WGS sequence"/>
</dbReference>
<sequence length="472" mass="51469">MNAWAIFRRARITLFTFLVLLCLAWTTLFAVFLTHEWSHFSRFQNRDCSRRLAVTLWIHRDPPVFDDCCTLSFLVGCCTRDCTSCQSIPEALCSSPYTVLVFLAKASARKRRAENFVFTILIGCWVFSGIVLCVAIALGIMAFIPRPVESLPGGDDDEDPSSPGSFKAGTPSEERQISFYSVDSRTGLVSYQDQGDISEESLSPDHDLTPVNESGHATVVGEPPLLWQGFQSKLRLSNGTPPYDAAMSMRNAPGERTSLVSGPQRTDPYIRNPFRDPSLAPAFVHSPASMVKTGVGGEKLPGAPAPLDRTHEAFSPISLHDPPPLVTIQRERATEYTPVLDSILNHYSRPAAVGNNSQSEEASPGLARMITSGAFSHHSAAASVHSKWEASTPHTLPPPVLTPGAARFQQPSRASGGLKELSLLHNPLFGAGGPNAALKRQASDPTRTVQRFGGSMAPQPLRRSRWFCCAER</sequence>
<evidence type="ECO:0000313" key="2">
    <source>
        <dbReference type="Proteomes" id="UP001207468"/>
    </source>
</evidence>
<keyword evidence="2" id="KW-1185">Reference proteome</keyword>
<organism evidence="1 2">
    <name type="scientific">Russula earlei</name>
    <dbReference type="NCBI Taxonomy" id="71964"/>
    <lineage>
        <taxon>Eukaryota</taxon>
        <taxon>Fungi</taxon>
        <taxon>Dikarya</taxon>
        <taxon>Basidiomycota</taxon>
        <taxon>Agaricomycotina</taxon>
        <taxon>Agaricomycetes</taxon>
        <taxon>Russulales</taxon>
        <taxon>Russulaceae</taxon>
        <taxon>Russula</taxon>
    </lineage>
</organism>
<name>A0ACC0UH68_9AGAM</name>
<dbReference type="EMBL" id="JAGFNK010000032">
    <property type="protein sequence ID" value="KAI9510876.1"/>
    <property type="molecule type" value="Genomic_DNA"/>
</dbReference>
<evidence type="ECO:0000313" key="1">
    <source>
        <dbReference type="EMBL" id="KAI9510876.1"/>
    </source>
</evidence>
<accession>A0ACC0UH68</accession>
<proteinExistence type="predicted"/>